<accession>A0A2J6TQM7</accession>
<proteinExistence type="predicted"/>
<dbReference type="RefSeq" id="XP_024742162.1">
    <property type="nucleotide sequence ID" value="XM_024879245.1"/>
</dbReference>
<keyword evidence="3" id="KW-1185">Reference proteome</keyword>
<evidence type="ECO:0000313" key="3">
    <source>
        <dbReference type="Proteomes" id="UP000235371"/>
    </source>
</evidence>
<protein>
    <submittedName>
        <fullName evidence="2">Uncharacterized protein</fullName>
    </submittedName>
</protein>
<dbReference type="EMBL" id="KZ613746">
    <property type="protein sequence ID" value="PMD65258.1"/>
    <property type="molecule type" value="Genomic_DNA"/>
</dbReference>
<evidence type="ECO:0000256" key="1">
    <source>
        <dbReference type="SAM" id="MobiDB-lite"/>
    </source>
</evidence>
<organism evidence="2 3">
    <name type="scientific">Hyaloscypha bicolor E</name>
    <dbReference type="NCBI Taxonomy" id="1095630"/>
    <lineage>
        <taxon>Eukaryota</taxon>
        <taxon>Fungi</taxon>
        <taxon>Dikarya</taxon>
        <taxon>Ascomycota</taxon>
        <taxon>Pezizomycotina</taxon>
        <taxon>Leotiomycetes</taxon>
        <taxon>Helotiales</taxon>
        <taxon>Hyaloscyphaceae</taxon>
        <taxon>Hyaloscypha</taxon>
        <taxon>Hyaloscypha bicolor</taxon>
    </lineage>
</organism>
<sequence length="72" mass="7728">MSLPVCLSHARSPGAGKIIVFSGSCSRLHLKTLTRQGGTRKAEQHGKNKHSDVVPDEVNKMTGNAKEGDSRD</sequence>
<dbReference type="Proteomes" id="UP000235371">
    <property type="component" value="Unassembled WGS sequence"/>
</dbReference>
<reference evidence="2 3" key="1">
    <citation type="submission" date="2016-04" db="EMBL/GenBank/DDBJ databases">
        <title>A degradative enzymes factory behind the ericoid mycorrhizal symbiosis.</title>
        <authorList>
            <consortium name="DOE Joint Genome Institute"/>
            <person name="Martino E."/>
            <person name="Morin E."/>
            <person name="Grelet G."/>
            <person name="Kuo A."/>
            <person name="Kohler A."/>
            <person name="Daghino S."/>
            <person name="Barry K."/>
            <person name="Choi C."/>
            <person name="Cichocki N."/>
            <person name="Clum A."/>
            <person name="Copeland A."/>
            <person name="Hainaut M."/>
            <person name="Haridas S."/>
            <person name="Labutti K."/>
            <person name="Lindquist E."/>
            <person name="Lipzen A."/>
            <person name="Khouja H.-R."/>
            <person name="Murat C."/>
            <person name="Ohm R."/>
            <person name="Olson A."/>
            <person name="Spatafora J."/>
            <person name="Veneault-Fourrey C."/>
            <person name="Henrissat B."/>
            <person name="Grigoriev I."/>
            <person name="Martin F."/>
            <person name="Perotto S."/>
        </authorList>
    </citation>
    <scope>NUCLEOTIDE SEQUENCE [LARGE SCALE GENOMIC DNA]</scope>
    <source>
        <strain evidence="2 3">E</strain>
    </source>
</reference>
<name>A0A2J6TQM7_9HELO</name>
<dbReference type="InParanoid" id="A0A2J6TQM7"/>
<feature type="compositionally biased region" description="Basic and acidic residues" evidence="1">
    <location>
        <begin position="40"/>
        <end position="59"/>
    </location>
</feature>
<feature type="region of interest" description="Disordered" evidence="1">
    <location>
        <begin position="35"/>
        <end position="72"/>
    </location>
</feature>
<evidence type="ECO:0000313" key="2">
    <source>
        <dbReference type="EMBL" id="PMD65258.1"/>
    </source>
</evidence>
<dbReference type="AlphaFoldDB" id="A0A2J6TQM7"/>
<dbReference type="GeneID" id="36587322"/>
<gene>
    <name evidence="2" type="ORF">K444DRAFT_607826</name>
</gene>